<feature type="domain" description="DUF6318" evidence="2">
    <location>
        <begin position="74"/>
        <end position="226"/>
    </location>
</feature>
<dbReference type="Pfam" id="PF19843">
    <property type="entry name" value="DUF6318"/>
    <property type="match status" value="1"/>
</dbReference>
<reference evidence="3 4" key="1">
    <citation type="submission" date="2020-04" db="EMBL/GenBank/DDBJ databases">
        <title>Arthrobacter sp. nov.</title>
        <authorList>
            <person name="Liu S."/>
        </authorList>
    </citation>
    <scope>NUCLEOTIDE SEQUENCE [LARGE SCALE GENOMIC DNA]</scope>
    <source>
        <strain evidence="3 4">E918</strain>
    </source>
</reference>
<dbReference type="Proteomes" id="UP000544090">
    <property type="component" value="Unassembled WGS sequence"/>
</dbReference>
<comment type="caution">
    <text evidence="3">The sequence shown here is derived from an EMBL/GenBank/DDBJ whole genome shotgun (WGS) entry which is preliminary data.</text>
</comment>
<name>A0A7X6K370_9MICC</name>
<evidence type="ECO:0000259" key="2">
    <source>
        <dbReference type="Pfam" id="PF19843"/>
    </source>
</evidence>
<keyword evidence="1" id="KW-0732">Signal</keyword>
<proteinExistence type="predicted"/>
<keyword evidence="4" id="KW-1185">Reference proteome</keyword>
<organism evidence="3 4">
    <name type="scientific">Arthrobacter mobilis</name>
    <dbReference type="NCBI Taxonomy" id="2724944"/>
    <lineage>
        <taxon>Bacteria</taxon>
        <taxon>Bacillati</taxon>
        <taxon>Actinomycetota</taxon>
        <taxon>Actinomycetes</taxon>
        <taxon>Micrococcales</taxon>
        <taxon>Micrococcaceae</taxon>
        <taxon>Arthrobacter</taxon>
    </lineage>
</organism>
<dbReference type="AlphaFoldDB" id="A0A7X6K370"/>
<feature type="chain" id="PRO_5031178799" evidence="1">
    <location>
        <begin position="31"/>
        <end position="230"/>
    </location>
</feature>
<evidence type="ECO:0000256" key="1">
    <source>
        <dbReference type="SAM" id="SignalP"/>
    </source>
</evidence>
<dbReference type="InterPro" id="IPR046281">
    <property type="entry name" value="DUF6318"/>
</dbReference>
<accession>A0A7X6K370</accession>
<dbReference type="RefSeq" id="WP_205761124.1">
    <property type="nucleotide sequence ID" value="NZ_JAAZSQ010000001.1"/>
</dbReference>
<gene>
    <name evidence="3" type="ORF">HGG74_01270</name>
</gene>
<sequence>MSQQPNQYMGVQVSRVTVLLTRARMSAAVAAACALGLAACSGDAEGTGAGTPAPSVAVSSPAAAETTAPSATAAYKPASAEGPAENVPVPKIPEAAKEKSKKGLKAFVKYWYETLSFAYETGDFGPMKEVSGPGCAGCGRVEETISERHADGKWLVGGKLVVVGSVIEQFHPAPDGTYQVLTQVDQEPIFFYLPDGTLKQQTKHDIGIVDVINAEFADGRWTAKNVEGMG</sequence>
<evidence type="ECO:0000313" key="3">
    <source>
        <dbReference type="EMBL" id="NKX53185.1"/>
    </source>
</evidence>
<feature type="signal peptide" evidence="1">
    <location>
        <begin position="1"/>
        <end position="30"/>
    </location>
</feature>
<dbReference type="EMBL" id="JAAZSQ010000001">
    <property type="protein sequence ID" value="NKX53185.1"/>
    <property type="molecule type" value="Genomic_DNA"/>
</dbReference>
<evidence type="ECO:0000313" key="4">
    <source>
        <dbReference type="Proteomes" id="UP000544090"/>
    </source>
</evidence>
<protein>
    <submittedName>
        <fullName evidence="3">DUF3597 domain-containing protein</fullName>
    </submittedName>
</protein>